<evidence type="ECO:0000313" key="2">
    <source>
        <dbReference type="Proteomes" id="UP001143856"/>
    </source>
</evidence>
<evidence type="ECO:0000313" key="1">
    <source>
        <dbReference type="EMBL" id="KAJ2983039.1"/>
    </source>
</evidence>
<protein>
    <submittedName>
        <fullName evidence="1">Uncharacterized protein</fullName>
    </submittedName>
</protein>
<sequence>MIFVYLLACIATATAGDTTRHGTRSLRLPIRRSPSTLETRDGSGYGYHPLRANVTQKNYLSPYTVELAVGTPPQLVYPAIDIFANNLWLNPDCGTSISFEACCANGKFNPSASTTASQLDCSQPWQFSTLNSGATGCYIDDYVQFAGTELGYTHFGIANQSWGETAGRLGLGFGCRGEGDLSIVDQLKSQGLIATRQFSIALGSANPSAGISDNAANVGLGELLFSGLNTRKYAGELRQLYSHPGPQGDARFYVTLTAIGFFDPSSCISVDASQTSSRAFFDFTTIVSYLPWEYMETLNGFFPDVTYNFTEGVYQVPCYHRSHEASIDFYFDALVISVPLRDFVLEVDELCYLGAVANVEDEAILGQSFLRGAYTAFDLDEEIIYMAHVLLFDFNKHYFQTHHAFYSHDNKRSVPDEALDNYQTFNTLNNFEDFDRSLDDLDEAVHKLLYNSLFDSYFDSLDNLKEWLNKEFHPTLQDEEPHLEVSTFLYLTKGNINKHAQNNKGILRENKLSQNFISTVVGAVGGSNGRVLYLLESTYLRRLMEQRLVHANAAQHASMDFKAD</sequence>
<dbReference type="EMBL" id="JAPDGR010001403">
    <property type="protein sequence ID" value="KAJ2983039.1"/>
    <property type="molecule type" value="Genomic_DNA"/>
</dbReference>
<gene>
    <name evidence="1" type="ORF">NUW58_g6321</name>
</gene>
<proteinExistence type="predicted"/>
<organism evidence="1 2">
    <name type="scientific">Xylaria curta</name>
    <dbReference type="NCBI Taxonomy" id="42375"/>
    <lineage>
        <taxon>Eukaryota</taxon>
        <taxon>Fungi</taxon>
        <taxon>Dikarya</taxon>
        <taxon>Ascomycota</taxon>
        <taxon>Pezizomycotina</taxon>
        <taxon>Sordariomycetes</taxon>
        <taxon>Xylariomycetidae</taxon>
        <taxon>Xylariales</taxon>
        <taxon>Xylariaceae</taxon>
        <taxon>Xylaria</taxon>
    </lineage>
</organism>
<keyword evidence="2" id="KW-1185">Reference proteome</keyword>
<dbReference type="Proteomes" id="UP001143856">
    <property type="component" value="Unassembled WGS sequence"/>
</dbReference>
<accession>A0ACC1NVF5</accession>
<reference evidence="1" key="1">
    <citation type="submission" date="2022-10" db="EMBL/GenBank/DDBJ databases">
        <title>Genome Sequence of Xylaria curta.</title>
        <authorList>
            <person name="Buettner E."/>
        </authorList>
    </citation>
    <scope>NUCLEOTIDE SEQUENCE</scope>
    <source>
        <strain evidence="1">Babe10</strain>
    </source>
</reference>
<comment type="caution">
    <text evidence="1">The sequence shown here is derived from an EMBL/GenBank/DDBJ whole genome shotgun (WGS) entry which is preliminary data.</text>
</comment>
<name>A0ACC1NVF5_9PEZI</name>